<dbReference type="CDD" id="cd00093">
    <property type="entry name" value="HTH_XRE"/>
    <property type="match status" value="1"/>
</dbReference>
<accession>A0ABU5CEN8</accession>
<evidence type="ECO:0000313" key="2">
    <source>
        <dbReference type="EMBL" id="MDY0404018.1"/>
    </source>
</evidence>
<dbReference type="SUPFAM" id="SSF47413">
    <property type="entry name" value="lambda repressor-like DNA-binding domains"/>
    <property type="match status" value="1"/>
</dbReference>
<evidence type="ECO:0000259" key="1">
    <source>
        <dbReference type="PROSITE" id="PS50943"/>
    </source>
</evidence>
<dbReference type="Pfam" id="PF01381">
    <property type="entry name" value="HTH_3"/>
    <property type="match status" value="1"/>
</dbReference>
<proteinExistence type="predicted"/>
<dbReference type="RefSeq" id="WP_306067930.1">
    <property type="nucleotide sequence ID" value="NZ_JAROCA020000001.1"/>
</dbReference>
<evidence type="ECO:0000313" key="3">
    <source>
        <dbReference type="Proteomes" id="UP001228376"/>
    </source>
</evidence>
<dbReference type="InterPro" id="IPR001387">
    <property type="entry name" value="Cro/C1-type_HTH"/>
</dbReference>
<dbReference type="EMBL" id="JAROCA020000001">
    <property type="protein sequence ID" value="MDY0404018.1"/>
    <property type="molecule type" value="Genomic_DNA"/>
</dbReference>
<dbReference type="Proteomes" id="UP001228376">
    <property type="component" value="Unassembled WGS sequence"/>
</dbReference>
<dbReference type="Gene3D" id="1.10.260.40">
    <property type="entry name" value="lambda repressor-like DNA-binding domains"/>
    <property type="match status" value="1"/>
</dbReference>
<sequence>MDAKRLGRRIKSYRKLKRYTQKQFADKLDMPIGLLGALERGTKEASDDVIDQIAAALQIDKHELLDLEQNKEND</sequence>
<protein>
    <submittedName>
        <fullName evidence="2">Helix-turn-helix transcriptional regulator</fullName>
    </submittedName>
</protein>
<feature type="domain" description="HTH cro/C1-type" evidence="1">
    <location>
        <begin position="10"/>
        <end position="64"/>
    </location>
</feature>
<organism evidence="2 3">
    <name type="scientific">Tigheibacillus jepli</name>
    <dbReference type="NCBI Taxonomy" id="3035914"/>
    <lineage>
        <taxon>Bacteria</taxon>
        <taxon>Bacillati</taxon>
        <taxon>Bacillota</taxon>
        <taxon>Bacilli</taxon>
        <taxon>Bacillales</taxon>
        <taxon>Bacillaceae</taxon>
        <taxon>Tigheibacillus</taxon>
    </lineage>
</organism>
<keyword evidence="3" id="KW-1185">Reference proteome</keyword>
<dbReference type="InterPro" id="IPR010982">
    <property type="entry name" value="Lambda_DNA-bd_dom_sf"/>
</dbReference>
<dbReference type="SMART" id="SM00530">
    <property type="entry name" value="HTH_XRE"/>
    <property type="match status" value="1"/>
</dbReference>
<name>A0ABU5CEN8_9BACI</name>
<gene>
    <name evidence="2" type="ORF">P5G51_000030</name>
</gene>
<comment type="caution">
    <text evidence="2">The sequence shown here is derived from an EMBL/GenBank/DDBJ whole genome shotgun (WGS) entry which is preliminary data.</text>
</comment>
<dbReference type="PROSITE" id="PS50943">
    <property type="entry name" value="HTH_CROC1"/>
    <property type="match status" value="1"/>
</dbReference>
<reference evidence="2 3" key="1">
    <citation type="submission" date="2023-10" db="EMBL/GenBank/DDBJ databases">
        <title>179-bfca-hs.</title>
        <authorList>
            <person name="Miliotis G."/>
            <person name="Sengupta P."/>
            <person name="Hameed A."/>
            <person name="Chuvochina M."/>
            <person name="Mcdonagh F."/>
            <person name="Simpson A.C."/>
            <person name="Singh N.K."/>
            <person name="Rekha P.D."/>
            <person name="Raman K."/>
            <person name="Hugenholtz P."/>
            <person name="Venkateswaran K."/>
        </authorList>
    </citation>
    <scope>NUCLEOTIDE SEQUENCE [LARGE SCALE GENOMIC DNA]</scope>
    <source>
        <strain evidence="2 3">179-BFC-A-HS</strain>
    </source>
</reference>